<dbReference type="PANTHER" id="PTHR34693">
    <property type="entry name" value="PROTEIN PAR32"/>
    <property type="match status" value="1"/>
</dbReference>
<protein>
    <submittedName>
        <fullName evidence="2">Uncharacterized protein</fullName>
    </submittedName>
</protein>
<dbReference type="GeneID" id="43583177"/>
<evidence type="ECO:0000256" key="1">
    <source>
        <dbReference type="SAM" id="MobiDB-lite"/>
    </source>
</evidence>
<dbReference type="EMBL" id="CABVLU010000003">
    <property type="protein sequence ID" value="VVT54987.1"/>
    <property type="molecule type" value="Genomic_DNA"/>
</dbReference>
<proteinExistence type="predicted"/>
<gene>
    <name evidence="2" type="ORF">SAPINGB_P004362</name>
</gene>
<dbReference type="Proteomes" id="UP000398389">
    <property type="component" value="Unassembled WGS sequence"/>
</dbReference>
<dbReference type="AlphaFoldDB" id="A0A5E8BZH4"/>
<dbReference type="InterPro" id="IPR053203">
    <property type="entry name" value="Cisplatin_resist-associated"/>
</dbReference>
<evidence type="ECO:0000313" key="3">
    <source>
        <dbReference type="Proteomes" id="UP000398389"/>
    </source>
</evidence>
<keyword evidence="3" id="KW-1185">Reference proteome</keyword>
<name>A0A5E8BZH4_9ASCO</name>
<evidence type="ECO:0000313" key="2">
    <source>
        <dbReference type="EMBL" id="VVT54987.1"/>
    </source>
</evidence>
<accession>A0A5E8BZH4</accession>
<dbReference type="RefSeq" id="XP_031854968.1">
    <property type="nucleotide sequence ID" value="XM_031999077.1"/>
</dbReference>
<dbReference type="PANTHER" id="PTHR34693:SF1">
    <property type="entry name" value="PROTEIN PAR32"/>
    <property type="match status" value="1"/>
</dbReference>
<dbReference type="Pfam" id="PF12223">
    <property type="entry name" value="DUF3602"/>
    <property type="match status" value="1"/>
</dbReference>
<feature type="compositionally biased region" description="Polar residues" evidence="1">
    <location>
        <begin position="11"/>
        <end position="29"/>
    </location>
</feature>
<reference evidence="2 3" key="1">
    <citation type="submission" date="2019-09" db="EMBL/GenBank/DDBJ databases">
        <authorList>
            <person name="Brejova B."/>
        </authorList>
    </citation>
    <scope>NUCLEOTIDE SEQUENCE [LARGE SCALE GENOMIC DNA]</scope>
</reference>
<feature type="region of interest" description="Disordered" evidence="1">
    <location>
        <begin position="1"/>
        <end position="29"/>
    </location>
</feature>
<sequence>MVGFGRGGYGNSTPDIDSTTQNTTDPSLQVFSAPSQTIRTGRGGFGNTVVSTTTSQTTITDTATPQQTTSSAYYLVENVPREALSVTGGVLESVQTSSSSSSGMYRGGRGGAGNREFAKAMAEEQARTKERAREAAVRKQFDEARVGDSVAKPAKALVRDS</sequence>
<dbReference type="InterPro" id="IPR022024">
    <property type="entry name" value="DUF3602"/>
</dbReference>
<organism evidence="2 3">
    <name type="scientific">Magnusiomyces paraingens</name>
    <dbReference type="NCBI Taxonomy" id="2606893"/>
    <lineage>
        <taxon>Eukaryota</taxon>
        <taxon>Fungi</taxon>
        <taxon>Dikarya</taxon>
        <taxon>Ascomycota</taxon>
        <taxon>Saccharomycotina</taxon>
        <taxon>Dipodascomycetes</taxon>
        <taxon>Dipodascales</taxon>
        <taxon>Dipodascaceae</taxon>
        <taxon>Magnusiomyces</taxon>
    </lineage>
</organism>
<feature type="compositionally biased region" description="Gly residues" evidence="1">
    <location>
        <begin position="1"/>
        <end position="10"/>
    </location>
</feature>